<dbReference type="RefSeq" id="WP_100851716.1">
    <property type="nucleotide sequence ID" value="NZ_JAMDGX010000081.1"/>
</dbReference>
<evidence type="ECO:0000313" key="2">
    <source>
        <dbReference type="EMBL" id="MDD0991462.1"/>
    </source>
</evidence>
<dbReference type="SMART" id="SM01234">
    <property type="entry name" value="Haemolytic"/>
    <property type="match status" value="1"/>
</dbReference>
<organism evidence="2 3">
    <name type="scientific">Pseudomonas fontis</name>
    <dbReference type="NCBI Taxonomy" id="2942633"/>
    <lineage>
        <taxon>Bacteria</taxon>
        <taxon>Pseudomonadati</taxon>
        <taxon>Pseudomonadota</taxon>
        <taxon>Gammaproteobacteria</taxon>
        <taxon>Pseudomonadales</taxon>
        <taxon>Pseudomonadaceae</taxon>
        <taxon>Pseudomonas</taxon>
    </lineage>
</organism>
<comment type="subcellular location">
    <subcellularLocation>
        <location evidence="1">Cell membrane</location>
        <topology evidence="1">Peripheral membrane protein</topology>
        <orientation evidence="1">Cytoplasmic side</orientation>
    </subcellularLocation>
</comment>
<dbReference type="HAMAP" id="MF_00386">
    <property type="entry name" value="UPF0161_YidD"/>
    <property type="match status" value="1"/>
</dbReference>
<comment type="caution">
    <text evidence="2">The sequence shown here is derived from an EMBL/GenBank/DDBJ whole genome shotgun (WGS) entry which is preliminary data.</text>
</comment>
<dbReference type="PANTHER" id="PTHR33383:SF1">
    <property type="entry name" value="MEMBRANE PROTEIN INSERTION EFFICIENCY FACTOR-RELATED"/>
    <property type="match status" value="1"/>
</dbReference>
<dbReference type="Pfam" id="PF01809">
    <property type="entry name" value="YidD"/>
    <property type="match status" value="1"/>
</dbReference>
<protein>
    <recommendedName>
        <fullName evidence="1">Putative membrane protein insertion efficiency factor</fullName>
    </recommendedName>
</protein>
<sequence>MKRWPNAILIALVRGYQLFISPALGNRCRFHPSCSQYSIEALRTHGALMGSWLTLRRLLRCHPLHPGGFDPVPSKGSKEKGGSC</sequence>
<keyword evidence="3" id="KW-1185">Reference proteome</keyword>
<comment type="function">
    <text evidence="1">Could be involved in insertion of integral membrane proteins into the membrane.</text>
</comment>
<keyword evidence="1" id="KW-0472">Membrane</keyword>
<proteinExistence type="inferred from homology"/>
<reference evidence="2 3" key="1">
    <citation type="submission" date="2022-05" db="EMBL/GenBank/DDBJ databases">
        <title>Novel Pseudomonas spp. Isolated from a Rainbow Trout Aquaculture Facility.</title>
        <authorList>
            <person name="Testerman T."/>
            <person name="Graf J."/>
        </authorList>
    </citation>
    <scope>NUCLEOTIDE SEQUENCE [LARGE SCALE GENOMIC DNA]</scope>
    <source>
        <strain evidence="2 3">ID681</strain>
    </source>
</reference>
<name>A0ABT5NTH4_9PSED</name>
<dbReference type="PANTHER" id="PTHR33383">
    <property type="entry name" value="MEMBRANE PROTEIN INSERTION EFFICIENCY FACTOR-RELATED"/>
    <property type="match status" value="1"/>
</dbReference>
<dbReference type="EMBL" id="JAMDGY010000029">
    <property type="protein sequence ID" value="MDD0991462.1"/>
    <property type="molecule type" value="Genomic_DNA"/>
</dbReference>
<dbReference type="InterPro" id="IPR002696">
    <property type="entry name" value="Membr_insert_effic_factor_YidD"/>
</dbReference>
<gene>
    <name evidence="2" type="primary">yidD</name>
    <name evidence="2" type="ORF">M5G11_13025</name>
</gene>
<comment type="similarity">
    <text evidence="1">Belongs to the UPF0161 family.</text>
</comment>
<dbReference type="NCBIfam" id="TIGR00278">
    <property type="entry name" value="membrane protein insertion efficiency factor YidD"/>
    <property type="match status" value="1"/>
</dbReference>
<evidence type="ECO:0000313" key="3">
    <source>
        <dbReference type="Proteomes" id="UP001148203"/>
    </source>
</evidence>
<accession>A0ABT5NTH4</accession>
<evidence type="ECO:0000256" key="1">
    <source>
        <dbReference type="HAMAP-Rule" id="MF_00386"/>
    </source>
</evidence>
<keyword evidence="1" id="KW-1003">Cell membrane</keyword>
<dbReference type="Proteomes" id="UP001148203">
    <property type="component" value="Unassembled WGS sequence"/>
</dbReference>